<dbReference type="Proteomes" id="UP001501777">
    <property type="component" value="Unassembled WGS sequence"/>
</dbReference>
<name>A0ABP6AT69_STRLO</name>
<dbReference type="EMBL" id="BAAASG010000029">
    <property type="protein sequence ID" value="GAA2522812.1"/>
    <property type="molecule type" value="Genomic_DNA"/>
</dbReference>
<accession>A0ABP6AT69</accession>
<evidence type="ECO:0000313" key="2">
    <source>
        <dbReference type="Proteomes" id="UP001501777"/>
    </source>
</evidence>
<keyword evidence="2" id="KW-1185">Reference proteome</keyword>
<sequence>MSVGPVAPNRADPIGRCHAYSHAEEAGTAGIGSGPLICGARRVSAGVLLRFEQREVRLALLLGQLAVEGERLPQRAVCPWSACSTSVGLALDVFVGCQDQTRG</sequence>
<comment type="caution">
    <text evidence="1">The sequence shown here is derived from an EMBL/GenBank/DDBJ whole genome shotgun (WGS) entry which is preliminary data.</text>
</comment>
<evidence type="ECO:0000313" key="1">
    <source>
        <dbReference type="EMBL" id="GAA2522812.1"/>
    </source>
</evidence>
<reference evidence="2" key="1">
    <citation type="journal article" date="2019" name="Int. J. Syst. Evol. Microbiol.">
        <title>The Global Catalogue of Microorganisms (GCM) 10K type strain sequencing project: providing services to taxonomists for standard genome sequencing and annotation.</title>
        <authorList>
            <consortium name="The Broad Institute Genomics Platform"/>
            <consortium name="The Broad Institute Genome Sequencing Center for Infectious Disease"/>
            <person name="Wu L."/>
            <person name="Ma J."/>
        </authorList>
    </citation>
    <scope>NUCLEOTIDE SEQUENCE [LARGE SCALE GENOMIC DNA]</scope>
    <source>
        <strain evidence="2">JCM 4395</strain>
    </source>
</reference>
<organism evidence="1 2">
    <name type="scientific">Streptomyces longisporus</name>
    <dbReference type="NCBI Taxonomy" id="1948"/>
    <lineage>
        <taxon>Bacteria</taxon>
        <taxon>Bacillati</taxon>
        <taxon>Actinomycetota</taxon>
        <taxon>Actinomycetes</taxon>
        <taxon>Kitasatosporales</taxon>
        <taxon>Streptomycetaceae</taxon>
        <taxon>Streptomyces</taxon>
    </lineage>
</organism>
<proteinExistence type="predicted"/>
<gene>
    <name evidence="1" type="ORF">GCM10010276_87360</name>
</gene>
<protein>
    <submittedName>
        <fullName evidence="1">Uncharacterized protein</fullName>
    </submittedName>
</protein>